<sequence>MTERKPIASAPKDGSQVTVSWTDGDGVTSESLARWEDGGWWTYIDSDTKKRIEPSSWRPASDDDA</sequence>
<evidence type="ECO:0000256" key="1">
    <source>
        <dbReference type="SAM" id="MobiDB-lite"/>
    </source>
</evidence>
<proteinExistence type="predicted"/>
<keyword evidence="3" id="KW-1185">Reference proteome</keyword>
<dbReference type="RefSeq" id="WP_136359952.1">
    <property type="nucleotide sequence ID" value="NZ_SSNY01000014.1"/>
</dbReference>
<dbReference type="EMBL" id="SSNY01000014">
    <property type="protein sequence ID" value="THF54944.1"/>
    <property type="molecule type" value="Genomic_DNA"/>
</dbReference>
<reference evidence="2 3" key="1">
    <citation type="submission" date="2019-04" db="EMBL/GenBank/DDBJ databases">
        <title>Mesorhizobium composti sp. nov., isolated from compost.</title>
        <authorList>
            <person name="Lin S.-Y."/>
            <person name="Hameed A."/>
            <person name="Hsieh Y.-T."/>
            <person name="Young C.-C."/>
        </authorList>
    </citation>
    <scope>NUCLEOTIDE SEQUENCE [LARGE SCALE GENOMIC DNA]</scope>
    <source>
        <strain evidence="2 3">CC-YTH430</strain>
    </source>
</reference>
<protein>
    <submittedName>
        <fullName evidence="2">Uncharacterized protein</fullName>
    </submittedName>
</protein>
<organism evidence="2 3">
    <name type="scientific">Ollibium composti</name>
    <dbReference type="NCBI Taxonomy" id="2675109"/>
    <lineage>
        <taxon>Bacteria</taxon>
        <taxon>Pseudomonadati</taxon>
        <taxon>Pseudomonadota</taxon>
        <taxon>Alphaproteobacteria</taxon>
        <taxon>Hyphomicrobiales</taxon>
        <taxon>Phyllobacteriaceae</taxon>
        <taxon>Ollibium</taxon>
    </lineage>
</organism>
<evidence type="ECO:0000313" key="3">
    <source>
        <dbReference type="Proteomes" id="UP000306441"/>
    </source>
</evidence>
<accession>A0ABY2Q325</accession>
<comment type="caution">
    <text evidence="2">The sequence shown here is derived from an EMBL/GenBank/DDBJ whole genome shotgun (WGS) entry which is preliminary data.</text>
</comment>
<evidence type="ECO:0000313" key="2">
    <source>
        <dbReference type="EMBL" id="THF54944.1"/>
    </source>
</evidence>
<gene>
    <name evidence="2" type="ORF">E6C48_20000</name>
</gene>
<name>A0ABY2Q325_9HYPH</name>
<dbReference type="Proteomes" id="UP000306441">
    <property type="component" value="Unassembled WGS sequence"/>
</dbReference>
<feature type="region of interest" description="Disordered" evidence="1">
    <location>
        <begin position="1"/>
        <end position="24"/>
    </location>
</feature>